<reference evidence="5" key="1">
    <citation type="journal article" date="2019" name="Int. J. Syst. Evol. Microbiol.">
        <title>The Global Catalogue of Microorganisms (GCM) 10K type strain sequencing project: providing services to taxonomists for standard genome sequencing and annotation.</title>
        <authorList>
            <consortium name="The Broad Institute Genomics Platform"/>
            <consortium name="The Broad Institute Genome Sequencing Center for Infectious Disease"/>
            <person name="Wu L."/>
            <person name="Ma J."/>
        </authorList>
    </citation>
    <scope>NUCLEOTIDE SEQUENCE [LARGE SCALE GENOMIC DNA]</scope>
    <source>
        <strain evidence="5">JCM 10425</strain>
    </source>
</reference>
<gene>
    <name evidence="4" type="ORF">GCM10009539_04540</name>
</gene>
<evidence type="ECO:0000256" key="2">
    <source>
        <dbReference type="SAM" id="MobiDB-lite"/>
    </source>
</evidence>
<dbReference type="Gene3D" id="3.30.565.10">
    <property type="entry name" value="Histidine kinase-like ATPase, C-terminal domain"/>
    <property type="match status" value="1"/>
</dbReference>
<feature type="compositionally biased region" description="Polar residues" evidence="2">
    <location>
        <begin position="10"/>
        <end position="19"/>
    </location>
</feature>
<dbReference type="PANTHER" id="PTHR35526">
    <property type="entry name" value="ANTI-SIGMA-F FACTOR RSBW-RELATED"/>
    <property type="match status" value="1"/>
</dbReference>
<feature type="region of interest" description="Disordered" evidence="2">
    <location>
        <begin position="1"/>
        <end position="27"/>
    </location>
</feature>
<dbReference type="InterPro" id="IPR036890">
    <property type="entry name" value="HATPase_C_sf"/>
</dbReference>
<evidence type="ECO:0000313" key="5">
    <source>
        <dbReference type="Proteomes" id="UP001500967"/>
    </source>
</evidence>
<sequence>MGIRRDDTTGDTLMSTSNARFDLPPQPTSPEIARRLTGALLEAWGAPAERRDDVVMLISEVVSNAVEHVGGEASFELTLVHSGDWLRVGLTDGSSIPPMVRELDRRAVRGRGMQLVAAIADRWGVEQHHGGKTVWFTIRLDPHA</sequence>
<dbReference type="PANTHER" id="PTHR35526:SF3">
    <property type="entry name" value="ANTI-SIGMA-F FACTOR RSBW"/>
    <property type="match status" value="1"/>
</dbReference>
<dbReference type="InterPro" id="IPR003594">
    <property type="entry name" value="HATPase_dom"/>
</dbReference>
<proteinExistence type="predicted"/>
<evidence type="ECO:0000313" key="4">
    <source>
        <dbReference type="EMBL" id="GAA0222431.1"/>
    </source>
</evidence>
<organism evidence="4 5">
    <name type="scientific">Cryptosporangium japonicum</name>
    <dbReference type="NCBI Taxonomy" id="80872"/>
    <lineage>
        <taxon>Bacteria</taxon>
        <taxon>Bacillati</taxon>
        <taxon>Actinomycetota</taxon>
        <taxon>Actinomycetes</taxon>
        <taxon>Cryptosporangiales</taxon>
        <taxon>Cryptosporangiaceae</taxon>
        <taxon>Cryptosporangium</taxon>
    </lineage>
</organism>
<evidence type="ECO:0000259" key="3">
    <source>
        <dbReference type="Pfam" id="PF13581"/>
    </source>
</evidence>
<keyword evidence="1" id="KW-0808">Transferase</keyword>
<dbReference type="CDD" id="cd16936">
    <property type="entry name" value="HATPase_RsbW-like"/>
    <property type="match status" value="1"/>
</dbReference>
<dbReference type="InterPro" id="IPR050267">
    <property type="entry name" value="Anti-sigma-factor_SerPK"/>
</dbReference>
<feature type="domain" description="Histidine kinase/HSP90-like ATPase" evidence="3">
    <location>
        <begin position="24"/>
        <end position="137"/>
    </location>
</feature>
<name>A0ABP3D4A1_9ACTN</name>
<dbReference type="Proteomes" id="UP001500967">
    <property type="component" value="Unassembled WGS sequence"/>
</dbReference>
<protein>
    <recommendedName>
        <fullName evidence="3">Histidine kinase/HSP90-like ATPase domain-containing protein</fullName>
    </recommendedName>
</protein>
<dbReference type="RefSeq" id="WP_344647025.1">
    <property type="nucleotide sequence ID" value="NZ_BAAAGX010000003.1"/>
</dbReference>
<comment type="caution">
    <text evidence="4">The sequence shown here is derived from an EMBL/GenBank/DDBJ whole genome shotgun (WGS) entry which is preliminary data.</text>
</comment>
<keyword evidence="1" id="KW-0723">Serine/threonine-protein kinase</keyword>
<evidence type="ECO:0000256" key="1">
    <source>
        <dbReference type="ARBA" id="ARBA00022527"/>
    </source>
</evidence>
<keyword evidence="1" id="KW-0418">Kinase</keyword>
<accession>A0ABP3D4A1</accession>
<keyword evidence="5" id="KW-1185">Reference proteome</keyword>
<dbReference type="SUPFAM" id="SSF55874">
    <property type="entry name" value="ATPase domain of HSP90 chaperone/DNA topoisomerase II/histidine kinase"/>
    <property type="match status" value="1"/>
</dbReference>
<dbReference type="EMBL" id="BAAAGX010000003">
    <property type="protein sequence ID" value="GAA0222431.1"/>
    <property type="molecule type" value="Genomic_DNA"/>
</dbReference>
<dbReference type="Pfam" id="PF13581">
    <property type="entry name" value="HATPase_c_2"/>
    <property type="match status" value="1"/>
</dbReference>